<keyword evidence="3" id="KW-1185">Reference proteome</keyword>
<feature type="transmembrane region" description="Helical" evidence="1">
    <location>
        <begin position="150"/>
        <end position="168"/>
    </location>
</feature>
<evidence type="ECO:0000313" key="2">
    <source>
        <dbReference type="EMBL" id="MST75111.1"/>
    </source>
</evidence>
<evidence type="ECO:0000256" key="1">
    <source>
        <dbReference type="SAM" id="Phobius"/>
    </source>
</evidence>
<feature type="transmembrane region" description="Helical" evidence="1">
    <location>
        <begin position="46"/>
        <end position="66"/>
    </location>
</feature>
<accession>A0A6L5YTR6</accession>
<gene>
    <name evidence="2" type="ORF">FYJ75_08735</name>
</gene>
<dbReference type="EMBL" id="VUNI01000013">
    <property type="protein sequence ID" value="MST75111.1"/>
    <property type="molecule type" value="Genomic_DNA"/>
</dbReference>
<keyword evidence="1" id="KW-0472">Membrane</keyword>
<feature type="transmembrane region" description="Helical" evidence="1">
    <location>
        <begin position="6"/>
        <end position="34"/>
    </location>
</feature>
<organism evidence="2 3">
    <name type="scientific">Roseburia porci</name>
    <dbReference type="NCBI Taxonomy" id="2605790"/>
    <lineage>
        <taxon>Bacteria</taxon>
        <taxon>Bacillati</taxon>
        <taxon>Bacillota</taxon>
        <taxon>Clostridia</taxon>
        <taxon>Lachnospirales</taxon>
        <taxon>Lachnospiraceae</taxon>
        <taxon>Roseburia</taxon>
    </lineage>
</organism>
<dbReference type="RefSeq" id="WP_154430075.1">
    <property type="nucleotide sequence ID" value="NZ_VUNI01000013.1"/>
</dbReference>
<dbReference type="Proteomes" id="UP000474024">
    <property type="component" value="Unassembled WGS sequence"/>
</dbReference>
<reference evidence="2 3" key="1">
    <citation type="submission" date="2019-08" db="EMBL/GenBank/DDBJ databases">
        <title>In-depth cultivation of the pig gut microbiome towards novel bacterial diversity and tailored functional studies.</title>
        <authorList>
            <person name="Wylensek D."/>
            <person name="Hitch T.C.A."/>
            <person name="Clavel T."/>
        </authorList>
    </citation>
    <scope>NUCLEOTIDE SEQUENCE [LARGE SCALE GENOMIC DNA]</scope>
    <source>
        <strain evidence="2 3">MUC/MUC-530-WT-4D</strain>
    </source>
</reference>
<protein>
    <submittedName>
        <fullName evidence="2">Stage V sporulation protein AB</fullName>
    </submittedName>
</protein>
<feature type="transmembrane region" description="Helical" evidence="1">
    <location>
        <begin position="96"/>
        <end position="129"/>
    </location>
</feature>
<dbReference type="InterPro" id="IPR020144">
    <property type="entry name" value="SpoVAB"/>
</dbReference>
<evidence type="ECO:0000313" key="3">
    <source>
        <dbReference type="Proteomes" id="UP000474024"/>
    </source>
</evidence>
<dbReference type="Pfam" id="PF13782">
    <property type="entry name" value="SpoVAB"/>
    <property type="match status" value="2"/>
</dbReference>
<name>A0A6L5YTR6_9FIRM</name>
<sequence>MLIKHLTLALLAFVSGVGVAAGTFAFILVIGVVPRILRRSNLARRVLLVENMIAAGGIIGNAVSVLEPLRLLGLNGDEELSVSNILSSSDIWQPIALWVLIATALGHILIAVYGICAGIFVGCISVALAEILNTFPILFKRLHIKRGLQWVMLMMASGKFAGALFYFVTGYRM</sequence>
<comment type="caution">
    <text evidence="2">The sequence shown here is derived from an EMBL/GenBank/DDBJ whole genome shotgun (WGS) entry which is preliminary data.</text>
</comment>
<dbReference type="AlphaFoldDB" id="A0A6L5YTR6"/>
<keyword evidence="1" id="KW-1133">Transmembrane helix</keyword>
<keyword evidence="1" id="KW-0812">Transmembrane</keyword>
<proteinExistence type="predicted"/>